<protein>
    <recommendedName>
        <fullName evidence="1">DUF6965 domain-containing protein</fullName>
    </recommendedName>
</protein>
<sequence>MNERKLYTKEELEALIAWFGNLPDCPKEIQVDKATYIPNLAETIDRLAGQARICYENPKMQGCILLMERIKEAIEKKV</sequence>
<evidence type="ECO:0000313" key="2">
    <source>
        <dbReference type="EMBL" id="MCR8874457.1"/>
    </source>
</evidence>
<dbReference type="AlphaFoldDB" id="A0AAW5N5F4"/>
<proteinExistence type="predicted"/>
<dbReference type="EMBL" id="JANRHJ010000011">
    <property type="protein sequence ID" value="MCR8874457.1"/>
    <property type="molecule type" value="Genomic_DNA"/>
</dbReference>
<dbReference type="Proteomes" id="UP001204579">
    <property type="component" value="Unassembled WGS sequence"/>
</dbReference>
<evidence type="ECO:0000259" key="1">
    <source>
        <dbReference type="Pfam" id="PF22292"/>
    </source>
</evidence>
<reference evidence="2 3" key="1">
    <citation type="submission" date="2022-08" db="EMBL/GenBank/DDBJ databases">
        <authorList>
            <person name="Zeman M."/>
            <person name="Kubasova T."/>
        </authorList>
    </citation>
    <scope>NUCLEOTIDE SEQUENCE [LARGE SCALE GENOMIC DNA]</scope>
    <source>
        <strain evidence="2 3">ET62</strain>
    </source>
</reference>
<dbReference type="InterPro" id="IPR054238">
    <property type="entry name" value="DUF6965"/>
</dbReference>
<comment type="caution">
    <text evidence="2">The sequence shown here is derived from an EMBL/GenBank/DDBJ whole genome shotgun (WGS) entry which is preliminary data.</text>
</comment>
<dbReference type="GeneID" id="82442465"/>
<accession>A0AAW5N5F4</accession>
<name>A0AAW5N5F4_9BACT</name>
<gene>
    <name evidence="2" type="ORF">NW209_10595</name>
</gene>
<dbReference type="RefSeq" id="WP_051086600.1">
    <property type="nucleotide sequence ID" value="NZ_CALULB010000008.1"/>
</dbReference>
<evidence type="ECO:0000313" key="3">
    <source>
        <dbReference type="Proteomes" id="UP001204579"/>
    </source>
</evidence>
<organism evidence="2 3">
    <name type="scientific">Phocaeicola barnesiae</name>
    <dbReference type="NCBI Taxonomy" id="376804"/>
    <lineage>
        <taxon>Bacteria</taxon>
        <taxon>Pseudomonadati</taxon>
        <taxon>Bacteroidota</taxon>
        <taxon>Bacteroidia</taxon>
        <taxon>Bacteroidales</taxon>
        <taxon>Bacteroidaceae</taxon>
        <taxon>Phocaeicola</taxon>
    </lineage>
</organism>
<feature type="domain" description="DUF6965" evidence="1">
    <location>
        <begin position="10"/>
        <end position="76"/>
    </location>
</feature>
<keyword evidence="3" id="KW-1185">Reference proteome</keyword>
<dbReference type="Pfam" id="PF22292">
    <property type="entry name" value="DUF6965"/>
    <property type="match status" value="1"/>
</dbReference>